<dbReference type="Proteomes" id="UP000275408">
    <property type="component" value="Unassembled WGS sequence"/>
</dbReference>
<feature type="transmembrane region" description="Helical" evidence="7">
    <location>
        <begin position="323"/>
        <end position="346"/>
    </location>
</feature>
<organism evidence="8 9">
    <name type="scientific">Pocillopora damicornis</name>
    <name type="common">Cauliflower coral</name>
    <name type="synonym">Millepora damicornis</name>
    <dbReference type="NCBI Taxonomy" id="46731"/>
    <lineage>
        <taxon>Eukaryota</taxon>
        <taxon>Metazoa</taxon>
        <taxon>Cnidaria</taxon>
        <taxon>Anthozoa</taxon>
        <taxon>Hexacorallia</taxon>
        <taxon>Scleractinia</taxon>
        <taxon>Astrocoeniina</taxon>
        <taxon>Pocilloporidae</taxon>
        <taxon>Pocillopora</taxon>
    </lineage>
</organism>
<feature type="transmembrane region" description="Helical" evidence="7">
    <location>
        <begin position="75"/>
        <end position="93"/>
    </location>
</feature>
<name>A0A3M6TR84_POCDA</name>
<keyword evidence="5 7" id="KW-1133">Transmembrane helix</keyword>
<evidence type="ECO:0000256" key="5">
    <source>
        <dbReference type="ARBA" id="ARBA00022989"/>
    </source>
</evidence>
<feature type="transmembrane region" description="Helical" evidence="7">
    <location>
        <begin position="221"/>
        <end position="240"/>
    </location>
</feature>
<evidence type="ECO:0000313" key="9">
    <source>
        <dbReference type="Proteomes" id="UP000275408"/>
    </source>
</evidence>
<dbReference type="Pfam" id="PF09815">
    <property type="entry name" value="XK-related"/>
    <property type="match status" value="1"/>
</dbReference>
<keyword evidence="6 7" id="KW-0472">Membrane</keyword>
<comment type="caution">
    <text evidence="8">The sequence shown here is derived from an EMBL/GenBank/DDBJ whole genome shotgun (WGS) entry which is preliminary data.</text>
</comment>
<keyword evidence="4 7" id="KW-0812">Transmembrane</keyword>
<comment type="subcellular location">
    <subcellularLocation>
        <location evidence="1">Cell membrane</location>
        <topology evidence="1">Multi-pass membrane protein</topology>
    </subcellularLocation>
    <subcellularLocation>
        <location evidence="7">Membrane</location>
        <topology evidence="7">Multi-pass membrane protein</topology>
    </subcellularLocation>
</comment>
<keyword evidence="9" id="KW-1185">Reference proteome</keyword>
<evidence type="ECO:0000256" key="6">
    <source>
        <dbReference type="ARBA" id="ARBA00023136"/>
    </source>
</evidence>
<sequence length="399" mass="46564">MAENTIRLGQYELLKYSFGAFLTCSDVATDILTATTYYRQRQFIWFGFCLAFAVLPSFLLTLAYLLQRCKQESKIVLVGKFIFFANPCGSGFLKMKLLLVCLRNYDEVRSVRGWLVDDEKLRQDYRAEKVYHYVEGLLENMPQIILQIYVTVIQEQKIYPIQIFSICITFINLVWVMTLFEYCSFVKEATATHFLAMIFYNVCLIAARGMSIVAFLVAFKWFTSAVLAFHELICITIYVYRNHKYFSEKEVWWIALLLMPCYVFVYLGFKVMDLNAKLFDIKLGRSVISSTLFYSCFTGENVVMILLFYSWSKTNSDSRWNPWIFKVITTSVIVLSVVGTVIQIFFTFSFFHKPTRVTPDPEPEIHGLESYQPIDILVNQSNPQVKPRDSRYIPQFVPE</sequence>
<evidence type="ECO:0000256" key="1">
    <source>
        <dbReference type="ARBA" id="ARBA00004651"/>
    </source>
</evidence>
<dbReference type="InterPro" id="IPR050895">
    <property type="entry name" value="XK-related_scramblase"/>
</dbReference>
<keyword evidence="3" id="KW-1003">Cell membrane</keyword>
<feature type="transmembrane region" description="Helical" evidence="7">
    <location>
        <begin position="252"/>
        <end position="272"/>
    </location>
</feature>
<proteinExistence type="inferred from homology"/>
<comment type="similarity">
    <text evidence="2 7">Belongs to the XK family.</text>
</comment>
<feature type="transmembrane region" description="Helical" evidence="7">
    <location>
        <begin position="194"/>
        <end position="215"/>
    </location>
</feature>
<gene>
    <name evidence="8" type="ORF">pdam_00017840</name>
</gene>
<evidence type="ECO:0000313" key="8">
    <source>
        <dbReference type="EMBL" id="RMX43851.1"/>
    </source>
</evidence>
<dbReference type="OMA" id="WIQIASI"/>
<evidence type="ECO:0000256" key="7">
    <source>
        <dbReference type="RuleBase" id="RU910716"/>
    </source>
</evidence>
<feature type="transmembrane region" description="Helical" evidence="7">
    <location>
        <begin position="292"/>
        <end position="311"/>
    </location>
</feature>
<evidence type="ECO:0000256" key="4">
    <source>
        <dbReference type="ARBA" id="ARBA00022692"/>
    </source>
</evidence>
<dbReference type="AlphaFoldDB" id="A0A3M6TR84"/>
<feature type="transmembrane region" description="Helical" evidence="7">
    <location>
        <begin position="43"/>
        <end position="66"/>
    </location>
</feature>
<reference evidence="8 9" key="1">
    <citation type="journal article" date="2018" name="Sci. Rep.">
        <title>Comparative analysis of the Pocillopora damicornis genome highlights role of immune system in coral evolution.</title>
        <authorList>
            <person name="Cunning R."/>
            <person name="Bay R.A."/>
            <person name="Gillette P."/>
            <person name="Baker A.C."/>
            <person name="Traylor-Knowles N."/>
        </authorList>
    </citation>
    <scope>NUCLEOTIDE SEQUENCE [LARGE SCALE GENOMIC DNA]</scope>
    <source>
        <strain evidence="8">RSMAS</strain>
        <tissue evidence="8">Whole animal</tissue>
    </source>
</reference>
<dbReference type="OrthoDB" id="5963173at2759"/>
<evidence type="ECO:0000256" key="3">
    <source>
        <dbReference type="ARBA" id="ARBA00022475"/>
    </source>
</evidence>
<accession>A0A3M6TR84</accession>
<dbReference type="GO" id="GO:0005886">
    <property type="term" value="C:plasma membrane"/>
    <property type="evidence" value="ECO:0007669"/>
    <property type="project" value="UniProtKB-SubCell"/>
</dbReference>
<dbReference type="PANTHER" id="PTHR16024">
    <property type="entry name" value="XK-RELATED PROTEIN"/>
    <property type="match status" value="1"/>
</dbReference>
<feature type="transmembrane region" description="Helical" evidence="7">
    <location>
        <begin position="159"/>
        <end position="182"/>
    </location>
</feature>
<protein>
    <recommendedName>
        <fullName evidence="7">XK-related protein</fullName>
    </recommendedName>
</protein>
<evidence type="ECO:0000256" key="2">
    <source>
        <dbReference type="ARBA" id="ARBA00008789"/>
    </source>
</evidence>
<dbReference type="EMBL" id="RCHS01003123">
    <property type="protein sequence ID" value="RMX43851.1"/>
    <property type="molecule type" value="Genomic_DNA"/>
</dbReference>
<dbReference type="PANTHER" id="PTHR16024:SF6">
    <property type="entry name" value="XK-RELATED PROTEIN"/>
    <property type="match status" value="1"/>
</dbReference>
<dbReference type="InterPro" id="IPR018629">
    <property type="entry name" value="XK-rel"/>
</dbReference>